<organism evidence="1 2">
    <name type="scientific">Eubacterium ventriosum</name>
    <dbReference type="NCBI Taxonomy" id="39496"/>
    <lineage>
        <taxon>Bacteria</taxon>
        <taxon>Bacillati</taxon>
        <taxon>Bacillota</taxon>
        <taxon>Clostridia</taxon>
        <taxon>Eubacteriales</taxon>
        <taxon>Eubacteriaceae</taxon>
        <taxon>Eubacterium</taxon>
    </lineage>
</organism>
<reference evidence="1 2" key="1">
    <citation type="submission" date="2018-08" db="EMBL/GenBank/DDBJ databases">
        <title>A genome reference for cultivated species of the human gut microbiota.</title>
        <authorList>
            <person name="Zou Y."/>
            <person name="Xue W."/>
            <person name="Luo G."/>
        </authorList>
    </citation>
    <scope>NUCLEOTIDE SEQUENCE [LARGE SCALE GENOMIC DNA]</scope>
    <source>
        <strain evidence="1 2">AM44-11BH</strain>
    </source>
</reference>
<keyword evidence="2" id="KW-1185">Reference proteome</keyword>
<accession>A0A413R9F7</accession>
<dbReference type="AlphaFoldDB" id="A0A413R9F7"/>
<evidence type="ECO:0000313" key="1">
    <source>
        <dbReference type="EMBL" id="RHA19043.1"/>
    </source>
</evidence>
<proteinExistence type="predicted"/>
<comment type="caution">
    <text evidence="1">The sequence shown here is derived from an EMBL/GenBank/DDBJ whole genome shotgun (WGS) entry which is preliminary data.</text>
</comment>
<dbReference type="EMBL" id="QSFD01000004">
    <property type="protein sequence ID" value="RHA19043.1"/>
    <property type="molecule type" value="Genomic_DNA"/>
</dbReference>
<gene>
    <name evidence="1" type="ORF">DW944_04730</name>
</gene>
<evidence type="ECO:0000313" key="2">
    <source>
        <dbReference type="Proteomes" id="UP000284779"/>
    </source>
</evidence>
<feature type="non-terminal residue" evidence="1">
    <location>
        <position position="1"/>
    </location>
</feature>
<name>A0A413R9F7_9FIRM</name>
<dbReference type="Proteomes" id="UP000284779">
    <property type="component" value="Unassembled WGS sequence"/>
</dbReference>
<sequence>RLREWHYNKNSMLELVRSQKAELPMVAGAEELIMSASDIISSEINRRTKAETISGKYEEIMNTTLGLKTKKQLSIYVNRWI</sequence>
<protein>
    <submittedName>
        <fullName evidence="1">ISLre2 family transposase</fullName>
    </submittedName>
</protein>